<protein>
    <submittedName>
        <fullName evidence="1">Uncharacterized protein</fullName>
    </submittedName>
</protein>
<dbReference type="EMBL" id="VTZD01000035">
    <property type="protein sequence ID" value="KAA1140996.1"/>
    <property type="molecule type" value="Genomic_DNA"/>
</dbReference>
<comment type="caution">
    <text evidence="1">The sequence shown here is derived from an EMBL/GenBank/DDBJ whole genome shotgun (WGS) entry which is preliminary data.</text>
</comment>
<dbReference type="Proteomes" id="UP000323297">
    <property type="component" value="Unassembled WGS sequence"/>
</dbReference>
<accession>A0A5B0SSB0</accession>
<evidence type="ECO:0000313" key="1">
    <source>
        <dbReference type="EMBL" id="KAA1140996.1"/>
    </source>
</evidence>
<evidence type="ECO:0000313" key="2">
    <source>
        <dbReference type="Proteomes" id="UP000323297"/>
    </source>
</evidence>
<name>A0A5B0SSB0_9ENTR</name>
<reference evidence="1 2" key="1">
    <citation type="submission" date="2019-08" db="EMBL/GenBank/DDBJ databases">
        <title>Draft genome sequence of Citrobacter portucalensis strain isolated from green turtle.</title>
        <authorList>
            <person name="Fernandes M.R."/>
            <person name="Sellera F.P."/>
            <person name="Goldeberg D.W."/>
            <person name="Costa D.C."/>
            <person name="Lincopan N."/>
        </authorList>
    </citation>
    <scope>NUCLEOTIDE SEQUENCE [LARGE SCALE GENOMIC DNA]</scope>
    <source>
        <strain evidence="1 2">TV06</strain>
    </source>
</reference>
<dbReference type="RefSeq" id="WP_149608278.1">
    <property type="nucleotide sequence ID" value="NZ_JALLMJ010000002.1"/>
</dbReference>
<sequence length="122" mass="14352">MYNDKTVKLVVSLNKLTVQKSIEWTVLDAPENLIEGTEDIIQVVFHASYKEKNFVIYNRKYRYYLDEHEWSWAEGLVLAIVTPTYKPIWETYEQTQALRDLFNSVTKQASGFNDIVDELLNN</sequence>
<organism evidence="1 2">
    <name type="scientific">Citrobacter portucalensis</name>
    <dbReference type="NCBI Taxonomy" id="1639133"/>
    <lineage>
        <taxon>Bacteria</taxon>
        <taxon>Pseudomonadati</taxon>
        <taxon>Pseudomonadota</taxon>
        <taxon>Gammaproteobacteria</taxon>
        <taxon>Enterobacterales</taxon>
        <taxon>Enterobacteriaceae</taxon>
        <taxon>Citrobacter</taxon>
        <taxon>Citrobacter freundii complex</taxon>
    </lineage>
</organism>
<gene>
    <name evidence="1" type="ORF">D3H66_23135</name>
</gene>
<dbReference type="AlphaFoldDB" id="A0A5B0SSB0"/>
<proteinExistence type="predicted"/>